<dbReference type="SUPFAM" id="SSF46689">
    <property type="entry name" value="Homeodomain-like"/>
    <property type="match status" value="2"/>
</dbReference>
<dbReference type="RefSeq" id="WP_344911252.1">
    <property type="nucleotide sequence ID" value="NZ_BAABDL010000060.1"/>
</dbReference>
<dbReference type="InterPro" id="IPR011256">
    <property type="entry name" value="Reg_factor_effector_dom_sf"/>
</dbReference>
<dbReference type="SUPFAM" id="SSF55136">
    <property type="entry name" value="Probable bacterial effector-binding domain"/>
    <property type="match status" value="1"/>
</dbReference>
<keyword evidence="1" id="KW-0805">Transcription regulation</keyword>
<dbReference type="PANTHER" id="PTHR47504">
    <property type="entry name" value="RIGHT ORIGIN-BINDING PROTEIN"/>
    <property type="match status" value="1"/>
</dbReference>
<accession>A0ABP7VGX0</accession>
<dbReference type="Proteomes" id="UP001501734">
    <property type="component" value="Unassembled WGS sequence"/>
</dbReference>
<evidence type="ECO:0000256" key="3">
    <source>
        <dbReference type="ARBA" id="ARBA00023163"/>
    </source>
</evidence>
<dbReference type="SMART" id="SM00342">
    <property type="entry name" value="HTH_ARAC"/>
    <property type="match status" value="1"/>
</dbReference>
<evidence type="ECO:0000259" key="4">
    <source>
        <dbReference type="PROSITE" id="PS01124"/>
    </source>
</evidence>
<dbReference type="PROSITE" id="PS01124">
    <property type="entry name" value="HTH_ARAC_FAMILY_2"/>
    <property type="match status" value="1"/>
</dbReference>
<dbReference type="InterPro" id="IPR029441">
    <property type="entry name" value="Cass2"/>
</dbReference>
<dbReference type="EMBL" id="BAABDL010000060">
    <property type="protein sequence ID" value="GAA4066928.1"/>
    <property type="molecule type" value="Genomic_DNA"/>
</dbReference>
<dbReference type="PANTHER" id="PTHR47504:SF5">
    <property type="entry name" value="RIGHT ORIGIN-BINDING PROTEIN"/>
    <property type="match status" value="1"/>
</dbReference>
<dbReference type="InterPro" id="IPR018062">
    <property type="entry name" value="HTH_AraC-typ_CS"/>
</dbReference>
<dbReference type="SMART" id="SM00871">
    <property type="entry name" value="AraC_E_bind"/>
    <property type="match status" value="1"/>
</dbReference>
<dbReference type="InterPro" id="IPR050959">
    <property type="entry name" value="MarA-like"/>
</dbReference>
<reference evidence="6" key="1">
    <citation type="journal article" date="2019" name="Int. J. Syst. Evol. Microbiol.">
        <title>The Global Catalogue of Microorganisms (GCM) 10K type strain sequencing project: providing services to taxonomists for standard genome sequencing and annotation.</title>
        <authorList>
            <consortium name="The Broad Institute Genomics Platform"/>
            <consortium name="The Broad Institute Genome Sequencing Center for Infectious Disease"/>
            <person name="Wu L."/>
            <person name="Ma J."/>
        </authorList>
    </citation>
    <scope>NUCLEOTIDE SEQUENCE [LARGE SCALE GENOMIC DNA]</scope>
    <source>
        <strain evidence="6">JCM 17250</strain>
    </source>
</reference>
<dbReference type="PROSITE" id="PS00041">
    <property type="entry name" value="HTH_ARAC_FAMILY_1"/>
    <property type="match status" value="1"/>
</dbReference>
<dbReference type="Pfam" id="PF14526">
    <property type="entry name" value="Cass2"/>
    <property type="match status" value="1"/>
</dbReference>
<dbReference type="InterPro" id="IPR018060">
    <property type="entry name" value="HTH_AraC"/>
</dbReference>
<sequence length="299" mass="34355">MDWLTKMNAAIEYIESHLTSDIDFKIVAKKAGTSSYNFQRMFSFISDVSLAEYIRRRRLTQAALDLRNSKIKIIDLAIKYGYDSATSFARAFKSLHGITPTEAKQEGVRLKAYPKISFQISIRGDKVMNYRIETKEAFDVFGIEAICSLKGEEGFINPGQLWQQSHQNGEYERLVDNSGNLPSFISEDLCKIHGVENYRQTKDNTFPYMLCAFQSNDSQTGGYHIAHIPAQTYAIFPSEPFKWDEDFSNVLSTLQKRFYTEWLPTADYDRIEGANFEIYGGTGEYGYIELWYPVVKKIV</sequence>
<dbReference type="Gene3D" id="1.10.10.60">
    <property type="entry name" value="Homeodomain-like"/>
    <property type="match status" value="2"/>
</dbReference>
<name>A0ABP7VGX0_9BACI</name>
<organism evidence="5 6">
    <name type="scientific">Amphibacillus indicireducens</name>
    <dbReference type="NCBI Taxonomy" id="1076330"/>
    <lineage>
        <taxon>Bacteria</taxon>
        <taxon>Bacillati</taxon>
        <taxon>Bacillota</taxon>
        <taxon>Bacilli</taxon>
        <taxon>Bacillales</taxon>
        <taxon>Bacillaceae</taxon>
        <taxon>Amphibacillus</taxon>
    </lineage>
</organism>
<proteinExistence type="predicted"/>
<evidence type="ECO:0000313" key="6">
    <source>
        <dbReference type="Proteomes" id="UP001501734"/>
    </source>
</evidence>
<evidence type="ECO:0000256" key="1">
    <source>
        <dbReference type="ARBA" id="ARBA00023015"/>
    </source>
</evidence>
<dbReference type="Pfam" id="PF12833">
    <property type="entry name" value="HTH_18"/>
    <property type="match status" value="1"/>
</dbReference>
<evidence type="ECO:0000313" key="5">
    <source>
        <dbReference type="EMBL" id="GAA4066928.1"/>
    </source>
</evidence>
<gene>
    <name evidence="5" type="ORF">GCM10022410_11550</name>
</gene>
<dbReference type="InterPro" id="IPR020449">
    <property type="entry name" value="Tscrpt_reg_AraC-type_HTH"/>
</dbReference>
<dbReference type="InterPro" id="IPR010499">
    <property type="entry name" value="AraC_E-bd"/>
</dbReference>
<keyword evidence="2" id="KW-0238">DNA-binding</keyword>
<protein>
    <submittedName>
        <fullName evidence="5">AraC family transcriptional regulator</fullName>
    </submittedName>
</protein>
<evidence type="ECO:0000256" key="2">
    <source>
        <dbReference type="ARBA" id="ARBA00023125"/>
    </source>
</evidence>
<keyword evidence="6" id="KW-1185">Reference proteome</keyword>
<dbReference type="InterPro" id="IPR009057">
    <property type="entry name" value="Homeodomain-like_sf"/>
</dbReference>
<keyword evidence="3" id="KW-0804">Transcription</keyword>
<dbReference type="PRINTS" id="PR00032">
    <property type="entry name" value="HTHARAC"/>
</dbReference>
<feature type="domain" description="HTH araC/xylS-type" evidence="4">
    <location>
        <begin position="8"/>
        <end position="106"/>
    </location>
</feature>
<comment type="caution">
    <text evidence="5">The sequence shown here is derived from an EMBL/GenBank/DDBJ whole genome shotgun (WGS) entry which is preliminary data.</text>
</comment>
<dbReference type="Gene3D" id="3.20.80.10">
    <property type="entry name" value="Regulatory factor, effector binding domain"/>
    <property type="match status" value="1"/>
</dbReference>